<reference evidence="7 8" key="1">
    <citation type="submission" date="2020-09" db="EMBL/GenBank/DDBJ databases">
        <title>Paenibacillus sp. CAU 1523 isolated from sand of Haeundae Beach.</title>
        <authorList>
            <person name="Kim W."/>
        </authorList>
    </citation>
    <scope>NUCLEOTIDE SEQUENCE [LARGE SCALE GENOMIC DNA]</scope>
    <source>
        <strain evidence="7 8">CAU 1523</strain>
    </source>
</reference>
<evidence type="ECO:0000256" key="3">
    <source>
        <dbReference type="ARBA" id="ARBA00022989"/>
    </source>
</evidence>
<evidence type="ECO:0000256" key="1">
    <source>
        <dbReference type="ARBA" id="ARBA00004141"/>
    </source>
</evidence>
<dbReference type="Proteomes" id="UP000634529">
    <property type="component" value="Unassembled WGS sequence"/>
</dbReference>
<evidence type="ECO:0000256" key="4">
    <source>
        <dbReference type="ARBA" id="ARBA00023136"/>
    </source>
</evidence>
<feature type="transmembrane region" description="Helical" evidence="5">
    <location>
        <begin position="29"/>
        <end position="48"/>
    </location>
</feature>
<keyword evidence="3 5" id="KW-1133">Transmembrane helix</keyword>
<comment type="subcellular location">
    <subcellularLocation>
        <location evidence="1">Membrane</location>
        <topology evidence="1">Multi-pass membrane protein</topology>
    </subcellularLocation>
</comment>
<accession>A0ABR9AWE4</accession>
<dbReference type="EMBL" id="JACYTN010000004">
    <property type="protein sequence ID" value="MBD8498404.1"/>
    <property type="molecule type" value="Genomic_DNA"/>
</dbReference>
<proteinExistence type="predicted"/>
<comment type="caution">
    <text evidence="7">The sequence shown here is derived from an EMBL/GenBank/DDBJ whole genome shotgun (WGS) entry which is preliminary data.</text>
</comment>
<evidence type="ECO:0000256" key="5">
    <source>
        <dbReference type="SAM" id="Phobius"/>
    </source>
</evidence>
<keyword evidence="8" id="KW-1185">Reference proteome</keyword>
<dbReference type="Pfam" id="PF05154">
    <property type="entry name" value="TM2"/>
    <property type="match status" value="1"/>
</dbReference>
<feature type="domain" description="TM2" evidence="6">
    <location>
        <begin position="26"/>
        <end position="76"/>
    </location>
</feature>
<evidence type="ECO:0000313" key="7">
    <source>
        <dbReference type="EMBL" id="MBD8498404.1"/>
    </source>
</evidence>
<dbReference type="RefSeq" id="WP_192024789.1">
    <property type="nucleotide sequence ID" value="NZ_JACYTN010000004.1"/>
</dbReference>
<keyword evidence="4 5" id="KW-0472">Membrane</keyword>
<dbReference type="InterPro" id="IPR007829">
    <property type="entry name" value="TM2"/>
</dbReference>
<feature type="transmembrane region" description="Helical" evidence="5">
    <location>
        <begin position="94"/>
        <end position="114"/>
    </location>
</feature>
<evidence type="ECO:0000313" key="8">
    <source>
        <dbReference type="Proteomes" id="UP000634529"/>
    </source>
</evidence>
<name>A0ABR9AWE4_9BACL</name>
<feature type="transmembrane region" description="Helical" evidence="5">
    <location>
        <begin position="55"/>
        <end position="74"/>
    </location>
</feature>
<sequence length="141" mass="16646">MKILEWQQQLRSDQLIIFMQEYNNRRKSLKIAVLLWFFMGVYGGHRFYLGQPKKAVLLLLSSIILYLLPLWYVTDFSMGFESNDYSWDDEEQEATNRVLIMIGGLVCILIIWIVEGIRLKKKVASINAEIEQEVMNIIKRI</sequence>
<evidence type="ECO:0000259" key="6">
    <source>
        <dbReference type="Pfam" id="PF05154"/>
    </source>
</evidence>
<protein>
    <submittedName>
        <fullName evidence="7">TM2 domain-containing protein</fullName>
    </submittedName>
</protein>
<evidence type="ECO:0000256" key="2">
    <source>
        <dbReference type="ARBA" id="ARBA00022692"/>
    </source>
</evidence>
<gene>
    <name evidence="7" type="ORF">IFO66_08765</name>
</gene>
<organism evidence="7 8">
    <name type="scientific">Paenibacillus arenosi</name>
    <dbReference type="NCBI Taxonomy" id="2774142"/>
    <lineage>
        <taxon>Bacteria</taxon>
        <taxon>Bacillati</taxon>
        <taxon>Bacillota</taxon>
        <taxon>Bacilli</taxon>
        <taxon>Bacillales</taxon>
        <taxon>Paenibacillaceae</taxon>
        <taxon>Paenibacillus</taxon>
    </lineage>
</organism>
<keyword evidence="2 5" id="KW-0812">Transmembrane</keyword>